<dbReference type="Proteomes" id="UP001177003">
    <property type="component" value="Chromosome 9"/>
</dbReference>
<organism evidence="3 4">
    <name type="scientific">Lactuca saligna</name>
    <name type="common">Willowleaf lettuce</name>
    <dbReference type="NCBI Taxonomy" id="75948"/>
    <lineage>
        <taxon>Eukaryota</taxon>
        <taxon>Viridiplantae</taxon>
        <taxon>Streptophyta</taxon>
        <taxon>Embryophyta</taxon>
        <taxon>Tracheophyta</taxon>
        <taxon>Spermatophyta</taxon>
        <taxon>Magnoliopsida</taxon>
        <taxon>eudicotyledons</taxon>
        <taxon>Gunneridae</taxon>
        <taxon>Pentapetalae</taxon>
        <taxon>asterids</taxon>
        <taxon>campanulids</taxon>
        <taxon>Asterales</taxon>
        <taxon>Asteraceae</taxon>
        <taxon>Cichorioideae</taxon>
        <taxon>Cichorieae</taxon>
        <taxon>Lactucinae</taxon>
        <taxon>Lactuca</taxon>
    </lineage>
</organism>
<dbReference type="PROSITE" id="PS00028">
    <property type="entry name" value="ZINC_FINGER_C2H2_1"/>
    <property type="match status" value="1"/>
</dbReference>
<feature type="compositionally biased region" description="Basic and acidic residues" evidence="1">
    <location>
        <begin position="97"/>
        <end position="107"/>
    </location>
</feature>
<reference evidence="3" key="1">
    <citation type="submission" date="2023-04" db="EMBL/GenBank/DDBJ databases">
        <authorList>
            <person name="Vijverberg K."/>
            <person name="Xiong W."/>
            <person name="Schranz E."/>
        </authorList>
    </citation>
    <scope>NUCLEOTIDE SEQUENCE</scope>
</reference>
<evidence type="ECO:0000313" key="3">
    <source>
        <dbReference type="EMBL" id="CAI9300724.1"/>
    </source>
</evidence>
<accession>A0AA35ZYM6</accession>
<keyword evidence="4" id="KW-1185">Reference proteome</keyword>
<dbReference type="EMBL" id="OX465085">
    <property type="protein sequence ID" value="CAI9300724.1"/>
    <property type="molecule type" value="Genomic_DNA"/>
</dbReference>
<sequence>MELNIDDLECIICKKICKDQNTLSDHLSLHVLDTSAEATRAYRNQKRNRSPPRTIDFFPDPLRLKLDPAPQTAPPSLELPLAPKSNQALVEPMNVHQEPKENQKESEVSTTLSLS</sequence>
<feature type="domain" description="C2H2-type" evidence="2">
    <location>
        <begin position="10"/>
        <end position="30"/>
    </location>
</feature>
<proteinExistence type="predicted"/>
<dbReference type="AlphaFoldDB" id="A0AA35ZYM6"/>
<evidence type="ECO:0000256" key="1">
    <source>
        <dbReference type="SAM" id="MobiDB-lite"/>
    </source>
</evidence>
<name>A0AA35ZYM6_LACSI</name>
<gene>
    <name evidence="3" type="ORF">LSALG_LOCUS39340</name>
</gene>
<evidence type="ECO:0000259" key="2">
    <source>
        <dbReference type="PROSITE" id="PS00028"/>
    </source>
</evidence>
<evidence type="ECO:0000313" key="4">
    <source>
        <dbReference type="Proteomes" id="UP001177003"/>
    </source>
</evidence>
<dbReference type="InterPro" id="IPR013087">
    <property type="entry name" value="Znf_C2H2_type"/>
</dbReference>
<protein>
    <recommendedName>
        <fullName evidence="2">C2H2-type domain-containing protein</fullName>
    </recommendedName>
</protein>
<feature type="region of interest" description="Disordered" evidence="1">
    <location>
        <begin position="41"/>
        <end position="115"/>
    </location>
</feature>